<evidence type="ECO:0000313" key="2">
    <source>
        <dbReference type="WBParaSite" id="SPAL_0000937300.1"/>
    </source>
</evidence>
<accession>A0A0N5BU50</accession>
<dbReference type="AlphaFoldDB" id="A0A0N5BU50"/>
<dbReference type="WBParaSite" id="SPAL_0000937300.1">
    <property type="protein sequence ID" value="SPAL_0000937300.1"/>
    <property type="gene ID" value="SPAL_0000937300"/>
</dbReference>
<name>A0A0N5BU50_STREA</name>
<sequence length="259" mass="30013">MYRFYVIKKEEISRPPDNLNFNHVSYADNCKIFTSDLIKANEAIGAITKVSRELGLEIYFKKSAIATPDVEKAWYQHNIDIPVAIQSYRYLGMDENIDDKSCIITETFEIIKFKAFDMLKLICSNNLNMYQITHHWKPKLRCQKNRQGIKNVLKEITPLEKYGGMGFKTVELESLCAIFSILAGFQQDSYLVDLFAIFLEDVENQCTAILETLKISLQWDELSITSMNDEGCEITEQFKNTNSLKCCIWEKLYTENENA</sequence>
<reference evidence="2" key="1">
    <citation type="submission" date="2017-02" db="UniProtKB">
        <authorList>
            <consortium name="WormBaseParasite"/>
        </authorList>
    </citation>
    <scope>IDENTIFICATION</scope>
</reference>
<dbReference type="Proteomes" id="UP000046392">
    <property type="component" value="Unplaced"/>
</dbReference>
<evidence type="ECO:0000313" key="1">
    <source>
        <dbReference type="Proteomes" id="UP000046392"/>
    </source>
</evidence>
<proteinExistence type="predicted"/>
<keyword evidence="1" id="KW-1185">Reference proteome</keyword>
<protein>
    <submittedName>
        <fullName evidence="2">Reverse transcriptase domain-containing protein</fullName>
    </submittedName>
</protein>
<organism evidence="1 2">
    <name type="scientific">Strongyloides papillosus</name>
    <name type="common">Intestinal threadworm</name>
    <dbReference type="NCBI Taxonomy" id="174720"/>
    <lineage>
        <taxon>Eukaryota</taxon>
        <taxon>Metazoa</taxon>
        <taxon>Ecdysozoa</taxon>
        <taxon>Nematoda</taxon>
        <taxon>Chromadorea</taxon>
        <taxon>Rhabditida</taxon>
        <taxon>Tylenchina</taxon>
        <taxon>Panagrolaimomorpha</taxon>
        <taxon>Strongyloidoidea</taxon>
        <taxon>Strongyloididae</taxon>
        <taxon>Strongyloides</taxon>
    </lineage>
</organism>